<dbReference type="AlphaFoldDB" id="A0A8X6HMQ4"/>
<reference evidence="1" key="1">
    <citation type="submission" date="2020-07" db="EMBL/GenBank/DDBJ databases">
        <title>Multicomponent nature underlies the extraordinary mechanical properties of spider dragline silk.</title>
        <authorList>
            <person name="Kono N."/>
            <person name="Nakamura H."/>
            <person name="Mori M."/>
            <person name="Yoshida Y."/>
            <person name="Ohtoshi R."/>
            <person name="Malay A.D."/>
            <person name="Moran D.A.P."/>
            <person name="Tomita M."/>
            <person name="Numata K."/>
            <person name="Arakawa K."/>
        </authorList>
    </citation>
    <scope>NUCLEOTIDE SEQUENCE</scope>
</reference>
<sequence>MASELEAALPPITTVGRQPVNYGHPPSARYGKLSEKIRRTAPGEFQCSVFCGGKRCKYDSATWHKEDMAINGIYSHW</sequence>
<accession>A0A8X6HMQ4</accession>
<gene>
    <name evidence="1" type="primary">PTPDC1_2</name>
    <name evidence="1" type="ORF">TNCT_684671</name>
</gene>
<dbReference type="OrthoDB" id="6419312at2759"/>
<organism evidence="1 2">
    <name type="scientific">Trichonephila clavata</name>
    <name type="common">Joro spider</name>
    <name type="synonym">Nephila clavata</name>
    <dbReference type="NCBI Taxonomy" id="2740835"/>
    <lineage>
        <taxon>Eukaryota</taxon>
        <taxon>Metazoa</taxon>
        <taxon>Ecdysozoa</taxon>
        <taxon>Arthropoda</taxon>
        <taxon>Chelicerata</taxon>
        <taxon>Arachnida</taxon>
        <taxon>Araneae</taxon>
        <taxon>Araneomorphae</taxon>
        <taxon>Entelegynae</taxon>
        <taxon>Araneoidea</taxon>
        <taxon>Nephilidae</taxon>
        <taxon>Trichonephila</taxon>
    </lineage>
</organism>
<proteinExistence type="predicted"/>
<name>A0A8X6HMQ4_TRICU</name>
<dbReference type="EMBL" id="BMAO01013533">
    <property type="protein sequence ID" value="GFQ89484.1"/>
    <property type="molecule type" value="Genomic_DNA"/>
</dbReference>
<evidence type="ECO:0000313" key="2">
    <source>
        <dbReference type="Proteomes" id="UP000887116"/>
    </source>
</evidence>
<protein>
    <submittedName>
        <fullName evidence="1">Protein tyrosine phosphatase domain-containing protein 1</fullName>
    </submittedName>
</protein>
<evidence type="ECO:0000313" key="1">
    <source>
        <dbReference type="EMBL" id="GFQ89484.1"/>
    </source>
</evidence>
<dbReference type="Proteomes" id="UP000887116">
    <property type="component" value="Unassembled WGS sequence"/>
</dbReference>
<comment type="caution">
    <text evidence="1">The sequence shown here is derived from an EMBL/GenBank/DDBJ whole genome shotgun (WGS) entry which is preliminary data.</text>
</comment>
<keyword evidence="2" id="KW-1185">Reference proteome</keyword>